<dbReference type="Gene3D" id="3.40.50.450">
    <property type="match status" value="1"/>
</dbReference>
<dbReference type="SUPFAM" id="SSF102405">
    <property type="entry name" value="MCP/YpsA-like"/>
    <property type="match status" value="1"/>
</dbReference>
<organism evidence="4 5">
    <name type="scientific">Desulfosarcina widdelii</name>
    <dbReference type="NCBI Taxonomy" id="947919"/>
    <lineage>
        <taxon>Bacteria</taxon>
        <taxon>Pseudomonadati</taxon>
        <taxon>Thermodesulfobacteriota</taxon>
        <taxon>Desulfobacteria</taxon>
        <taxon>Desulfobacterales</taxon>
        <taxon>Desulfosarcinaceae</taxon>
        <taxon>Desulfosarcina</taxon>
    </lineage>
</organism>
<dbReference type="NCBIfam" id="TIGR00730">
    <property type="entry name" value="Rossman fold protein, TIGR00730 family"/>
    <property type="match status" value="1"/>
</dbReference>
<accession>A0A5K7YZW9</accession>
<dbReference type="AlphaFoldDB" id="A0A5K7YZW9"/>
<comment type="catalytic activity">
    <reaction evidence="1">
        <text>AMP + H2O = D-ribose 5-phosphate + adenine</text>
        <dbReference type="Rhea" id="RHEA:20129"/>
        <dbReference type="ChEBI" id="CHEBI:15377"/>
        <dbReference type="ChEBI" id="CHEBI:16708"/>
        <dbReference type="ChEBI" id="CHEBI:78346"/>
        <dbReference type="ChEBI" id="CHEBI:456215"/>
        <dbReference type="EC" id="3.2.2.4"/>
    </reaction>
</comment>
<dbReference type="GO" id="GO:0009691">
    <property type="term" value="P:cytokinin biosynthetic process"/>
    <property type="evidence" value="ECO:0007669"/>
    <property type="project" value="InterPro"/>
</dbReference>
<dbReference type="GO" id="GO:0005829">
    <property type="term" value="C:cytosol"/>
    <property type="evidence" value="ECO:0007669"/>
    <property type="project" value="TreeGrafter"/>
</dbReference>
<name>A0A5K7YZW9_9BACT</name>
<evidence type="ECO:0000256" key="1">
    <source>
        <dbReference type="ARBA" id="ARBA00000274"/>
    </source>
</evidence>
<dbReference type="EMBL" id="AP021875">
    <property type="protein sequence ID" value="BBO75262.1"/>
    <property type="molecule type" value="Genomic_DNA"/>
</dbReference>
<dbReference type="InterPro" id="IPR005269">
    <property type="entry name" value="LOG"/>
</dbReference>
<gene>
    <name evidence="4" type="ORF">DSCW_26790</name>
</gene>
<proteinExistence type="predicted"/>
<dbReference type="PANTHER" id="PTHR43393">
    <property type="entry name" value="CYTOKININ RIBOSIDE 5'-MONOPHOSPHATE PHOSPHORIBOHYDROLASE"/>
    <property type="match status" value="1"/>
</dbReference>
<protein>
    <recommendedName>
        <fullName evidence="3">AMP nucleosidase</fullName>
        <ecNumber evidence="2">3.2.2.4</ecNumber>
    </recommendedName>
    <alternativeName>
        <fullName evidence="3">AMP nucleosidase</fullName>
    </alternativeName>
</protein>
<dbReference type="InterPro" id="IPR052341">
    <property type="entry name" value="LOG_family_nucleotidases"/>
</dbReference>
<dbReference type="Proteomes" id="UP000427769">
    <property type="component" value="Chromosome"/>
</dbReference>
<sequence>MQEGSENESSKPVELHFTRTNGVVDESIDTLIKDVGGIDHPDIVREIILAALKAGQENRGRRDLKLMNTSMKEMRFTAKVFGPYREVRKVTVFGSARIRPEAPLYRIAVELGKQLADAGFMVITGGGPGIMQAANEGAGPEHSFGVNIRLPFEQKPNPVLVGNPRYISYKYFFNRKVAFLKEADAVILFPGGFGTMDEAMESITLLQTGKRYPLPLLMIDEPGGTYWERLCNFLENELSGQGYISADDFRLIEKLDRPEDAVSRIRHFYSRYHSLRYVNGQLVIRMSSRLKAEQLDTLKEAYRDILIPGGDIRQSGALEEEMNEVELIDLPRLVVDFNRRDFGRLRQLVDAINDG</sequence>
<dbReference type="Pfam" id="PF03641">
    <property type="entry name" value="Lysine_decarbox"/>
    <property type="match status" value="1"/>
</dbReference>
<evidence type="ECO:0000256" key="2">
    <source>
        <dbReference type="ARBA" id="ARBA00011985"/>
    </source>
</evidence>
<dbReference type="RefSeq" id="WP_197740544.1">
    <property type="nucleotide sequence ID" value="NZ_AP021875.1"/>
</dbReference>
<evidence type="ECO:0000256" key="3">
    <source>
        <dbReference type="ARBA" id="ARBA00031983"/>
    </source>
</evidence>
<keyword evidence="5" id="KW-1185">Reference proteome</keyword>
<dbReference type="EC" id="3.2.2.4" evidence="2"/>
<reference evidence="4 5" key="1">
    <citation type="submission" date="2019-11" db="EMBL/GenBank/DDBJ databases">
        <title>Comparative genomics of hydrocarbon-degrading Desulfosarcina strains.</title>
        <authorList>
            <person name="Watanabe M."/>
            <person name="Kojima H."/>
            <person name="Fukui M."/>
        </authorList>
    </citation>
    <scope>NUCLEOTIDE SEQUENCE [LARGE SCALE GENOMIC DNA]</scope>
    <source>
        <strain evidence="4 5">PP31</strain>
    </source>
</reference>
<dbReference type="GO" id="GO:0008714">
    <property type="term" value="F:AMP nucleosidase activity"/>
    <property type="evidence" value="ECO:0007669"/>
    <property type="project" value="UniProtKB-EC"/>
</dbReference>
<dbReference type="KEGG" id="dwd:DSCW_26790"/>
<dbReference type="PANTHER" id="PTHR43393:SF2">
    <property type="entry name" value="CYTOKININ RIBOSIDE 5'-MONOPHOSPHATE PHOSPHORIBOHYDROLASE"/>
    <property type="match status" value="1"/>
</dbReference>
<dbReference type="InterPro" id="IPR031100">
    <property type="entry name" value="LOG_fam"/>
</dbReference>
<evidence type="ECO:0000313" key="4">
    <source>
        <dbReference type="EMBL" id="BBO75262.1"/>
    </source>
</evidence>
<evidence type="ECO:0000313" key="5">
    <source>
        <dbReference type="Proteomes" id="UP000427769"/>
    </source>
</evidence>